<name>A0A3C1KRV6_9GAMM</name>
<evidence type="ECO:0000313" key="1">
    <source>
        <dbReference type="EMBL" id="HAN29440.1"/>
    </source>
</evidence>
<dbReference type="AlphaFoldDB" id="A0A3C1KRV6"/>
<proteinExistence type="predicted"/>
<evidence type="ECO:0000313" key="2">
    <source>
        <dbReference type="Proteomes" id="UP000259273"/>
    </source>
</evidence>
<sequence length="76" mass="7929">MSDTLARVRAVQLTPTHDGEAACAVQLEFPGGGRSVVQLDSAGLARVMAEADLTDLSGLVGRPWTVLLAAQDPAQR</sequence>
<reference evidence="1 2" key="1">
    <citation type="journal article" date="2018" name="Nat. Biotechnol.">
        <title>A standardized bacterial taxonomy based on genome phylogeny substantially revises the tree of life.</title>
        <authorList>
            <person name="Parks D.H."/>
            <person name="Chuvochina M."/>
            <person name="Waite D.W."/>
            <person name="Rinke C."/>
            <person name="Skarshewski A."/>
            <person name="Chaumeil P.A."/>
            <person name="Hugenholtz P."/>
        </authorList>
    </citation>
    <scope>NUCLEOTIDE SEQUENCE [LARGE SCALE GENOMIC DNA]</scope>
    <source>
        <strain evidence="1">UBA9158</strain>
    </source>
</reference>
<protein>
    <submittedName>
        <fullName evidence="1">Uncharacterized protein</fullName>
    </submittedName>
</protein>
<dbReference type="STRING" id="1121937.GCA_000423125_00637"/>
<accession>A0A3C1KRV6</accession>
<comment type="caution">
    <text evidence="1">The sequence shown here is derived from an EMBL/GenBank/DDBJ whole genome shotgun (WGS) entry which is preliminary data.</text>
</comment>
<dbReference type="Proteomes" id="UP000259273">
    <property type="component" value="Unassembled WGS sequence"/>
</dbReference>
<gene>
    <name evidence="1" type="ORF">DCP75_17285</name>
</gene>
<dbReference type="EMBL" id="DMND01000231">
    <property type="protein sequence ID" value="HAN29440.1"/>
    <property type="molecule type" value="Genomic_DNA"/>
</dbReference>
<organism evidence="1 2">
    <name type="scientific">Haliea salexigens</name>
    <dbReference type="NCBI Taxonomy" id="287487"/>
    <lineage>
        <taxon>Bacteria</taxon>
        <taxon>Pseudomonadati</taxon>
        <taxon>Pseudomonadota</taxon>
        <taxon>Gammaproteobacteria</taxon>
        <taxon>Cellvibrionales</taxon>
        <taxon>Halieaceae</taxon>
        <taxon>Haliea</taxon>
    </lineage>
</organism>